<dbReference type="AlphaFoldDB" id="A0AAW1Q7H0"/>
<gene>
    <name evidence="2" type="ORF">WJX72_003598</name>
</gene>
<dbReference type="SUPFAM" id="SSF57959">
    <property type="entry name" value="Leucine zipper domain"/>
    <property type="match status" value="1"/>
</dbReference>
<protein>
    <recommendedName>
        <fullName evidence="4">BZIP domain-containing protein</fullName>
    </recommendedName>
</protein>
<feature type="compositionally biased region" description="Basic and acidic residues" evidence="1">
    <location>
        <begin position="83"/>
        <end position="92"/>
    </location>
</feature>
<organism evidence="2 3">
    <name type="scientific">[Myrmecia] bisecta</name>
    <dbReference type="NCBI Taxonomy" id="41462"/>
    <lineage>
        <taxon>Eukaryota</taxon>
        <taxon>Viridiplantae</taxon>
        <taxon>Chlorophyta</taxon>
        <taxon>core chlorophytes</taxon>
        <taxon>Trebouxiophyceae</taxon>
        <taxon>Trebouxiales</taxon>
        <taxon>Trebouxiaceae</taxon>
        <taxon>Myrmecia</taxon>
    </lineage>
</organism>
<dbReference type="EMBL" id="JALJOR010000004">
    <property type="protein sequence ID" value="KAK9817881.1"/>
    <property type="molecule type" value="Genomic_DNA"/>
</dbReference>
<accession>A0AAW1Q7H0</accession>
<evidence type="ECO:0008006" key="4">
    <source>
        <dbReference type="Google" id="ProtNLM"/>
    </source>
</evidence>
<name>A0AAW1Q7H0_9CHLO</name>
<comment type="caution">
    <text evidence="2">The sequence shown here is derived from an EMBL/GenBank/DDBJ whole genome shotgun (WGS) entry which is preliminary data.</text>
</comment>
<evidence type="ECO:0000313" key="2">
    <source>
        <dbReference type="EMBL" id="KAK9817881.1"/>
    </source>
</evidence>
<reference evidence="2 3" key="1">
    <citation type="journal article" date="2024" name="Nat. Commun.">
        <title>Phylogenomics reveals the evolutionary origins of lichenization in chlorophyte algae.</title>
        <authorList>
            <person name="Puginier C."/>
            <person name="Libourel C."/>
            <person name="Otte J."/>
            <person name="Skaloud P."/>
            <person name="Haon M."/>
            <person name="Grisel S."/>
            <person name="Petersen M."/>
            <person name="Berrin J.G."/>
            <person name="Delaux P.M."/>
            <person name="Dal Grande F."/>
            <person name="Keller J."/>
        </authorList>
    </citation>
    <scope>NUCLEOTIDE SEQUENCE [LARGE SCALE GENOMIC DNA]</scope>
    <source>
        <strain evidence="2 3">SAG 2043</strain>
    </source>
</reference>
<feature type="compositionally biased region" description="Polar residues" evidence="1">
    <location>
        <begin position="13"/>
        <end position="32"/>
    </location>
</feature>
<proteinExistence type="predicted"/>
<dbReference type="GO" id="GO:0003700">
    <property type="term" value="F:DNA-binding transcription factor activity"/>
    <property type="evidence" value="ECO:0007669"/>
    <property type="project" value="InterPro"/>
</dbReference>
<dbReference type="Proteomes" id="UP001489004">
    <property type="component" value="Unassembled WGS sequence"/>
</dbReference>
<evidence type="ECO:0000256" key="1">
    <source>
        <dbReference type="SAM" id="MobiDB-lite"/>
    </source>
</evidence>
<dbReference type="InterPro" id="IPR046347">
    <property type="entry name" value="bZIP_sf"/>
</dbReference>
<keyword evidence="3" id="KW-1185">Reference proteome</keyword>
<sequence>MPSFDGFGFAPSELQTQRPAPQSNSSGDSFDQSGELGDSQPGAQPADYRHPANHVGPKATNQKKGMAAAQEKNRRAQARYRQRQKEKMDDYKQTVDRLNKQLEDMKMEKARLESQNCLLQKVARDTQELELDAQTATTVPAIQQVPASKEEQLEVVMQQSADFLKLMLPNLPSHVDAAFLRNADARMHALFRKMYNDELVKCLANGGDVVGSPAYKRLVELTKGKHKILLGMAATSARLWREVNRNSCHRGNPVAPPEDLWRRVVAAMQLSPAQKRRLLDARRRLLLRIQQIVAQRRQIVEVLQVAIPSIDQHEQQRAVSFAQASQASEELQASLEEESQAVIQFLRDFLCSEVIDPVQEARGKVAAAPYVWDTLAICSELADQAGEQPTCTQMFAEACDYFGGYGQPSGAPLLGPDASALPDLDLDGLLGLPADVNLAEAPSLDGGWLEALGQIDCPSPSRRGSVAIEANLSWVMASQS</sequence>
<feature type="region of interest" description="Disordered" evidence="1">
    <location>
        <begin position="1"/>
        <end position="92"/>
    </location>
</feature>
<evidence type="ECO:0000313" key="3">
    <source>
        <dbReference type="Proteomes" id="UP001489004"/>
    </source>
</evidence>